<feature type="transmembrane region" description="Helical" evidence="2">
    <location>
        <begin position="47"/>
        <end position="69"/>
    </location>
</feature>
<gene>
    <name evidence="3" type="ORF">GCM10010969_20400</name>
</gene>
<feature type="region of interest" description="Disordered" evidence="1">
    <location>
        <begin position="405"/>
        <end position="428"/>
    </location>
</feature>
<name>A0ABQ2L4M7_9BACL</name>
<evidence type="ECO:0000256" key="1">
    <source>
        <dbReference type="SAM" id="MobiDB-lite"/>
    </source>
</evidence>
<organism evidence="3 4">
    <name type="scientific">Saccharibacillus kuerlensis</name>
    <dbReference type="NCBI Taxonomy" id="459527"/>
    <lineage>
        <taxon>Bacteria</taxon>
        <taxon>Bacillati</taxon>
        <taxon>Bacillota</taxon>
        <taxon>Bacilli</taxon>
        <taxon>Bacillales</taxon>
        <taxon>Paenibacillaceae</taxon>
        <taxon>Saccharibacillus</taxon>
    </lineage>
</organism>
<dbReference type="RefSeq" id="WP_018977791.1">
    <property type="nucleotide sequence ID" value="NZ_BMLN01000005.1"/>
</dbReference>
<evidence type="ECO:0000313" key="4">
    <source>
        <dbReference type="Proteomes" id="UP000606653"/>
    </source>
</evidence>
<comment type="caution">
    <text evidence="3">The sequence shown here is derived from an EMBL/GenBank/DDBJ whole genome shotgun (WGS) entry which is preliminary data.</text>
</comment>
<feature type="compositionally biased region" description="Basic and acidic residues" evidence="1">
    <location>
        <begin position="406"/>
        <end position="419"/>
    </location>
</feature>
<accession>A0ABQ2L4M7</accession>
<protein>
    <recommendedName>
        <fullName evidence="5">DUF4179 domain-containing protein</fullName>
    </recommendedName>
</protein>
<keyword evidence="2" id="KW-0812">Transmembrane</keyword>
<keyword evidence="2" id="KW-0472">Membrane</keyword>
<proteinExistence type="predicted"/>
<keyword evidence="4" id="KW-1185">Reference proteome</keyword>
<dbReference type="Proteomes" id="UP000606653">
    <property type="component" value="Unassembled WGS sequence"/>
</dbReference>
<dbReference type="EMBL" id="BMLN01000005">
    <property type="protein sequence ID" value="GGN99858.1"/>
    <property type="molecule type" value="Genomic_DNA"/>
</dbReference>
<sequence>MDEKVQKMLRSDAEVNSDQAAGMSRAKLDSAVRRGIREGKLRARRRSFFYASGGVLAFAAALLLTFAALQPAGNMAGDPTASVQRDWGEFEVFRESAENDTMLTGALNRGEIQPLEAAVEKNGYTVTLHGAVADSRSMILLYSVKNDSANAALLDNAAVEYEEPGYAMGSSYSGDRRVASGETSYEIVSVILNGDIEYSSAAALNLIVTTDTPEALLSSSYKYRTEISLPFEWNPSMLVAKERTLEYDRVLTVDGQQIHVLRTLLTPIGTYVDIAYDDNNAKKIFNVIRPRLSIVHDGRTMELISDSSFSIGELDGGESIHFTGAVPENVDSVTLEIDGISALEREKLKLVIDTETMRVLEAPDDKTGVEPAGPRYGKGVIAIKRTGAHVSGLASNMLLDSVFEDGSGKQHDMESEGHRGGSTGSMNETEAETFSYFDIGEEKLPQPLTFTIQSYPNPILEAARIRID</sequence>
<reference evidence="4" key="1">
    <citation type="journal article" date="2019" name="Int. J. Syst. Evol. Microbiol.">
        <title>The Global Catalogue of Microorganisms (GCM) 10K type strain sequencing project: providing services to taxonomists for standard genome sequencing and annotation.</title>
        <authorList>
            <consortium name="The Broad Institute Genomics Platform"/>
            <consortium name="The Broad Institute Genome Sequencing Center for Infectious Disease"/>
            <person name="Wu L."/>
            <person name="Ma J."/>
        </authorList>
    </citation>
    <scope>NUCLEOTIDE SEQUENCE [LARGE SCALE GENOMIC DNA]</scope>
    <source>
        <strain evidence="4">CGMCC 1.6964</strain>
    </source>
</reference>
<evidence type="ECO:0000313" key="3">
    <source>
        <dbReference type="EMBL" id="GGN99858.1"/>
    </source>
</evidence>
<keyword evidence="2" id="KW-1133">Transmembrane helix</keyword>
<evidence type="ECO:0000256" key="2">
    <source>
        <dbReference type="SAM" id="Phobius"/>
    </source>
</evidence>
<evidence type="ECO:0008006" key="5">
    <source>
        <dbReference type="Google" id="ProtNLM"/>
    </source>
</evidence>